<sequence length="146" mass="16816">MEAVVFMGLQASGKSSFYKERFFSTHVRISLDLLNTRNRERQFLAACLETQQPFVIDNTNPNREERGKYIAAAKEAKYSVAGYYFRSKVDECLGRNQNRVESIPEVGILSTAKKLELPRIDEGFDKLYYVRLTGSGFVVEEWNDEI</sequence>
<dbReference type="KEGG" id="sdyn:Mal52_31360"/>
<dbReference type="GO" id="GO:0046403">
    <property type="term" value="F:polynucleotide 3'-phosphatase activity"/>
    <property type="evidence" value="ECO:0007669"/>
    <property type="project" value="TreeGrafter"/>
</dbReference>
<dbReference type="InterPro" id="IPR017101">
    <property type="entry name" value="P-loop_ATP/GTP-bd_All4644_prd"/>
</dbReference>
<dbReference type="PANTHER" id="PTHR12083:SF9">
    <property type="entry name" value="BIFUNCTIONAL POLYNUCLEOTIDE PHOSPHATASE_KINASE"/>
    <property type="match status" value="1"/>
</dbReference>
<evidence type="ECO:0008006" key="3">
    <source>
        <dbReference type="Google" id="ProtNLM"/>
    </source>
</evidence>
<dbReference type="SUPFAM" id="SSF52540">
    <property type="entry name" value="P-loop containing nucleoside triphosphate hydrolases"/>
    <property type="match status" value="1"/>
</dbReference>
<protein>
    <recommendedName>
        <fullName evidence="3">Zeta toxin</fullName>
    </recommendedName>
</protein>
<evidence type="ECO:0000313" key="2">
    <source>
        <dbReference type="Proteomes" id="UP000319383"/>
    </source>
</evidence>
<dbReference type="Gene3D" id="3.40.50.300">
    <property type="entry name" value="P-loop containing nucleotide triphosphate hydrolases"/>
    <property type="match status" value="1"/>
</dbReference>
<dbReference type="GO" id="GO:0046404">
    <property type="term" value="F:ATP-dependent polydeoxyribonucleotide 5'-hydroxyl-kinase activity"/>
    <property type="evidence" value="ECO:0007669"/>
    <property type="project" value="TreeGrafter"/>
</dbReference>
<dbReference type="InterPro" id="IPR027417">
    <property type="entry name" value="P-loop_NTPase"/>
</dbReference>
<evidence type="ECO:0000313" key="1">
    <source>
        <dbReference type="EMBL" id="QDU44650.1"/>
    </source>
</evidence>
<dbReference type="RefSeq" id="WP_145376975.1">
    <property type="nucleotide sequence ID" value="NZ_CP036276.1"/>
</dbReference>
<gene>
    <name evidence="1" type="ORF">Mal52_31360</name>
</gene>
<name>A0A517ZQB4_9PLAN</name>
<dbReference type="GO" id="GO:0003690">
    <property type="term" value="F:double-stranded DNA binding"/>
    <property type="evidence" value="ECO:0007669"/>
    <property type="project" value="TreeGrafter"/>
</dbReference>
<dbReference type="Proteomes" id="UP000319383">
    <property type="component" value="Chromosome"/>
</dbReference>
<dbReference type="Pfam" id="PF13671">
    <property type="entry name" value="AAA_33"/>
    <property type="match status" value="1"/>
</dbReference>
<dbReference type="GO" id="GO:0006281">
    <property type="term" value="P:DNA repair"/>
    <property type="evidence" value="ECO:0007669"/>
    <property type="project" value="TreeGrafter"/>
</dbReference>
<keyword evidence="2" id="KW-1185">Reference proteome</keyword>
<proteinExistence type="predicted"/>
<accession>A0A517ZQB4</accession>
<dbReference type="PANTHER" id="PTHR12083">
    <property type="entry name" value="BIFUNCTIONAL POLYNUCLEOTIDE PHOSPHATASE/KINASE"/>
    <property type="match status" value="1"/>
</dbReference>
<reference evidence="1 2" key="1">
    <citation type="submission" date="2019-02" db="EMBL/GenBank/DDBJ databases">
        <title>Deep-cultivation of Planctomycetes and their phenomic and genomic characterization uncovers novel biology.</title>
        <authorList>
            <person name="Wiegand S."/>
            <person name="Jogler M."/>
            <person name="Boedeker C."/>
            <person name="Pinto D."/>
            <person name="Vollmers J."/>
            <person name="Rivas-Marin E."/>
            <person name="Kohn T."/>
            <person name="Peeters S.H."/>
            <person name="Heuer A."/>
            <person name="Rast P."/>
            <person name="Oberbeckmann S."/>
            <person name="Bunk B."/>
            <person name="Jeske O."/>
            <person name="Meyerdierks A."/>
            <person name="Storesund J.E."/>
            <person name="Kallscheuer N."/>
            <person name="Luecker S."/>
            <person name="Lage O.M."/>
            <person name="Pohl T."/>
            <person name="Merkel B.J."/>
            <person name="Hornburger P."/>
            <person name="Mueller R.-W."/>
            <person name="Bruemmer F."/>
            <person name="Labrenz M."/>
            <person name="Spormann A.M."/>
            <person name="Op den Camp H."/>
            <person name="Overmann J."/>
            <person name="Amann R."/>
            <person name="Jetten M.S.M."/>
            <person name="Mascher T."/>
            <person name="Medema M.H."/>
            <person name="Devos D.P."/>
            <person name="Kaster A.-K."/>
            <person name="Ovreas L."/>
            <person name="Rohde M."/>
            <person name="Galperin M.Y."/>
            <person name="Jogler C."/>
        </authorList>
    </citation>
    <scope>NUCLEOTIDE SEQUENCE [LARGE SCALE GENOMIC DNA]</scope>
    <source>
        <strain evidence="1 2">Mal52</strain>
    </source>
</reference>
<dbReference type="AlphaFoldDB" id="A0A517ZQB4"/>
<dbReference type="EMBL" id="CP036276">
    <property type="protein sequence ID" value="QDU44650.1"/>
    <property type="molecule type" value="Genomic_DNA"/>
</dbReference>
<dbReference type="PIRSF" id="PIRSF037081">
    <property type="entry name" value="P-loop_All4644_prd"/>
    <property type="match status" value="1"/>
</dbReference>
<organism evidence="1 2">
    <name type="scientific">Symmachiella dynata</name>
    <dbReference type="NCBI Taxonomy" id="2527995"/>
    <lineage>
        <taxon>Bacteria</taxon>
        <taxon>Pseudomonadati</taxon>
        <taxon>Planctomycetota</taxon>
        <taxon>Planctomycetia</taxon>
        <taxon>Planctomycetales</taxon>
        <taxon>Planctomycetaceae</taxon>
        <taxon>Symmachiella</taxon>
    </lineage>
</organism>